<keyword evidence="4" id="KW-0408">Iron</keyword>
<sequence>MKFPPRAAAFYFKESPKTVSEILSDSEFSDYFEKTLEKLSRNSKGFPVYTNLWRGPEAESQGIAKKLGYSEFIILSSDSEADFVSQVAERLPASESGDPDWDETSFFLFDGLAPLSDPKLISELATRHDKYLAQYSYSENLPPGIVPRILSREFVRSLPPGYAGGTQEFLAKNINHYDTEIFYSSPDLRQWRLDFSLKDTRSKMLVSSFLSRKSDWKYEEIQPFLSENPEVFRSAPSYYEIEVFRGCESECVFCPRQSLDPSQDGITLEPAILDSILNQAEEFGSDYSLCFGGLGEPTLHPKLDELIRRALQSTHLKELFIESALYASPEKLIQGILSVGEEERKKISLIVNLTTRDKQTYTRLYGKDNLEKVLRHLEEVSRVLPKSSVYLQFLKIKDVDPELDSWYEETQKAGYEVILQKYNSYADKLAQRRASDLTPLGRDFCWHLSRDLYVNADGSVSVCKQIPASFSPALGNLKTDSLKEIWKKGNPHFAASVRGQHDRIPAPCLNCDEWYTFNA</sequence>
<dbReference type="PANTHER" id="PTHR11228">
    <property type="entry name" value="RADICAL SAM DOMAIN PROTEIN"/>
    <property type="match status" value="1"/>
</dbReference>
<dbReference type="Pfam" id="PF04055">
    <property type="entry name" value="Radical_SAM"/>
    <property type="match status" value="1"/>
</dbReference>
<dbReference type="PANTHER" id="PTHR11228:SF7">
    <property type="entry name" value="PQQA PEPTIDE CYCLASE"/>
    <property type="match status" value="1"/>
</dbReference>
<dbReference type="RefSeq" id="WP_100759795.1">
    <property type="nucleotide sequence ID" value="NZ_NPDT01000007.1"/>
</dbReference>
<dbReference type="SFLD" id="SFLDS00029">
    <property type="entry name" value="Radical_SAM"/>
    <property type="match status" value="1"/>
</dbReference>
<evidence type="ECO:0000259" key="7">
    <source>
        <dbReference type="Pfam" id="PF13186"/>
    </source>
</evidence>
<dbReference type="Gene3D" id="3.20.20.70">
    <property type="entry name" value="Aldolase class I"/>
    <property type="match status" value="1"/>
</dbReference>
<dbReference type="GO" id="GO:0003824">
    <property type="term" value="F:catalytic activity"/>
    <property type="evidence" value="ECO:0007669"/>
    <property type="project" value="InterPro"/>
</dbReference>
<evidence type="ECO:0000256" key="2">
    <source>
        <dbReference type="ARBA" id="ARBA00022691"/>
    </source>
</evidence>
<dbReference type="EMBL" id="NPDT01000007">
    <property type="protein sequence ID" value="PJZ65024.1"/>
    <property type="molecule type" value="Genomic_DNA"/>
</dbReference>
<keyword evidence="3" id="KW-0479">Metal-binding</keyword>
<dbReference type="Pfam" id="PF13186">
    <property type="entry name" value="SPASM"/>
    <property type="match status" value="1"/>
</dbReference>
<feature type="domain" description="Radical SAM core" evidence="6">
    <location>
        <begin position="241"/>
        <end position="389"/>
    </location>
</feature>
<dbReference type="GO" id="GO:0051536">
    <property type="term" value="F:iron-sulfur cluster binding"/>
    <property type="evidence" value="ECO:0007669"/>
    <property type="project" value="UniProtKB-KW"/>
</dbReference>
<evidence type="ECO:0000313" key="8">
    <source>
        <dbReference type="EMBL" id="PJZ65024.1"/>
    </source>
</evidence>
<evidence type="ECO:0000256" key="4">
    <source>
        <dbReference type="ARBA" id="ARBA00023004"/>
    </source>
</evidence>
<name>A0A2M9Z9E4_9LEPT</name>
<organism evidence="8 9">
    <name type="scientific">Leptospira wolffii</name>
    <dbReference type="NCBI Taxonomy" id="409998"/>
    <lineage>
        <taxon>Bacteria</taxon>
        <taxon>Pseudomonadati</taxon>
        <taxon>Spirochaetota</taxon>
        <taxon>Spirochaetia</taxon>
        <taxon>Leptospirales</taxon>
        <taxon>Leptospiraceae</taxon>
        <taxon>Leptospira</taxon>
    </lineage>
</organism>
<dbReference type="InterPro" id="IPR050377">
    <property type="entry name" value="Radical_SAM_PqqE_MftC-like"/>
</dbReference>
<dbReference type="Proteomes" id="UP000231912">
    <property type="component" value="Unassembled WGS sequence"/>
</dbReference>
<dbReference type="InterPro" id="IPR013785">
    <property type="entry name" value="Aldolase_TIM"/>
</dbReference>
<keyword evidence="2" id="KW-0949">S-adenosyl-L-methionine</keyword>
<evidence type="ECO:0000313" key="9">
    <source>
        <dbReference type="Proteomes" id="UP000231912"/>
    </source>
</evidence>
<dbReference type="CDD" id="cd21109">
    <property type="entry name" value="SPASM"/>
    <property type="match status" value="1"/>
</dbReference>
<dbReference type="InterPro" id="IPR023885">
    <property type="entry name" value="4Fe4S-binding_SPASM_dom"/>
</dbReference>
<evidence type="ECO:0000259" key="6">
    <source>
        <dbReference type="Pfam" id="PF04055"/>
    </source>
</evidence>
<accession>A0A2M9Z9E4</accession>
<dbReference type="GO" id="GO:0046872">
    <property type="term" value="F:metal ion binding"/>
    <property type="evidence" value="ECO:0007669"/>
    <property type="project" value="UniProtKB-KW"/>
</dbReference>
<keyword evidence="5" id="KW-0411">Iron-sulfur</keyword>
<reference evidence="8 9" key="1">
    <citation type="submission" date="2017-07" db="EMBL/GenBank/DDBJ databases">
        <title>Leptospira spp. isolated from tropical soils.</title>
        <authorList>
            <person name="Thibeaux R."/>
            <person name="Iraola G."/>
            <person name="Ferres I."/>
            <person name="Bierque E."/>
            <person name="Girault D."/>
            <person name="Soupe-Gilbert M.-E."/>
            <person name="Picardeau M."/>
            <person name="Goarant C."/>
        </authorList>
    </citation>
    <scope>NUCLEOTIDE SEQUENCE [LARGE SCALE GENOMIC DNA]</scope>
    <source>
        <strain evidence="8 9">FH2-C-A2</strain>
    </source>
</reference>
<feature type="domain" description="4Fe4S-binding SPASM" evidence="7">
    <location>
        <begin position="445"/>
        <end position="512"/>
    </location>
</feature>
<evidence type="ECO:0000256" key="1">
    <source>
        <dbReference type="ARBA" id="ARBA00001966"/>
    </source>
</evidence>
<comment type="caution">
    <text evidence="8">The sequence shown here is derived from an EMBL/GenBank/DDBJ whole genome shotgun (WGS) entry which is preliminary data.</text>
</comment>
<comment type="cofactor">
    <cofactor evidence="1">
        <name>[4Fe-4S] cluster</name>
        <dbReference type="ChEBI" id="CHEBI:49883"/>
    </cofactor>
</comment>
<proteinExistence type="predicted"/>
<dbReference type="CDD" id="cd01335">
    <property type="entry name" value="Radical_SAM"/>
    <property type="match status" value="1"/>
</dbReference>
<protein>
    <submittedName>
        <fullName evidence="8">Spiro-SPASM protein</fullName>
    </submittedName>
</protein>
<dbReference type="SUPFAM" id="SSF102114">
    <property type="entry name" value="Radical SAM enzymes"/>
    <property type="match status" value="1"/>
</dbReference>
<dbReference type="InterPro" id="IPR007197">
    <property type="entry name" value="rSAM"/>
</dbReference>
<dbReference type="InterPro" id="IPR058240">
    <property type="entry name" value="rSAM_sf"/>
</dbReference>
<dbReference type="AlphaFoldDB" id="A0A2M9Z9E4"/>
<dbReference type="InterPro" id="IPR027608">
    <property type="entry name" value="Spiro_SPASM"/>
</dbReference>
<gene>
    <name evidence="8" type="ORF">CH371_15230</name>
</gene>
<dbReference type="NCBIfam" id="TIGR04321">
    <property type="entry name" value="spiroSPASM"/>
    <property type="match status" value="1"/>
</dbReference>
<evidence type="ECO:0000256" key="3">
    <source>
        <dbReference type="ARBA" id="ARBA00022723"/>
    </source>
</evidence>
<evidence type="ECO:0000256" key="5">
    <source>
        <dbReference type="ARBA" id="ARBA00023014"/>
    </source>
</evidence>